<feature type="compositionally biased region" description="Polar residues" evidence="4">
    <location>
        <begin position="1"/>
        <end position="18"/>
    </location>
</feature>
<dbReference type="Proteomes" id="UP000275408">
    <property type="component" value="Unassembled WGS sequence"/>
</dbReference>
<reference evidence="5 6" key="1">
    <citation type="journal article" date="2018" name="Sci. Rep.">
        <title>Comparative analysis of the Pocillopora damicornis genome highlights role of immune system in coral evolution.</title>
        <authorList>
            <person name="Cunning R."/>
            <person name="Bay R.A."/>
            <person name="Gillette P."/>
            <person name="Baker A.C."/>
            <person name="Traylor-Knowles N."/>
        </authorList>
    </citation>
    <scope>NUCLEOTIDE SEQUENCE [LARGE SCALE GENOMIC DNA]</scope>
    <source>
        <strain evidence="5">RSMAS</strain>
        <tissue evidence="5">Whole animal</tissue>
    </source>
</reference>
<feature type="region of interest" description="Disordered" evidence="4">
    <location>
        <begin position="1"/>
        <end position="26"/>
    </location>
</feature>
<proteinExistence type="predicted"/>
<accession>A0A3M6UAV7</accession>
<evidence type="ECO:0000313" key="5">
    <source>
        <dbReference type="EMBL" id="RMX50803.1"/>
    </source>
</evidence>
<keyword evidence="6" id="KW-1185">Reference proteome</keyword>
<feature type="compositionally biased region" description="Basic and acidic residues" evidence="4">
    <location>
        <begin position="207"/>
        <end position="217"/>
    </location>
</feature>
<organism evidence="5 6">
    <name type="scientific">Pocillopora damicornis</name>
    <name type="common">Cauliflower coral</name>
    <name type="synonym">Millepora damicornis</name>
    <dbReference type="NCBI Taxonomy" id="46731"/>
    <lineage>
        <taxon>Eukaryota</taxon>
        <taxon>Metazoa</taxon>
        <taxon>Cnidaria</taxon>
        <taxon>Anthozoa</taxon>
        <taxon>Hexacorallia</taxon>
        <taxon>Scleractinia</taxon>
        <taxon>Astrocoeniina</taxon>
        <taxon>Pocilloporidae</taxon>
        <taxon>Pocillopora</taxon>
    </lineage>
</organism>
<dbReference type="SUPFAM" id="SSF46955">
    <property type="entry name" value="Putative DNA-binding domain"/>
    <property type="match status" value="1"/>
</dbReference>
<dbReference type="GO" id="GO:0005634">
    <property type="term" value="C:nucleus"/>
    <property type="evidence" value="ECO:0007669"/>
    <property type="project" value="UniProtKB-SubCell"/>
</dbReference>
<sequence>MMTLESSSGKSHQQNIKMSEQDQREKISAWLSSTDAKREFFLNSDDLDMLNYQHRQMEPPVRGRPVKLWNPKDLEKAAIEKYGKKEFLAKLDRRARRKPNHCAIFNNGKESIEIKHTEGKKRKRAPSKDSDDGNDNGDDESYGGLEELCVVIKKCNKEQLEQIVTLMAQTDSSFLELFKKVKLVSLLPRSKFQTAYPELAKLLSTEKDDNDSGHTECTDDDDDKEVGDDDKRASNMDLEGLWTLSIVTPTRRKGEEGSLDIIFFSSGSSVDGSICFPSSCCLGDIVGFKTNGTMEDTNICFETRSESKHEWYTGVLQTFISRDEEGVQVSGSFWPGFKKQDLPNTIHFTGRKAGATTAKIQ</sequence>
<protein>
    <submittedName>
        <fullName evidence="5">Uncharacterized protein</fullName>
    </submittedName>
</protein>
<gene>
    <name evidence="5" type="ORF">pdam_00003173</name>
</gene>
<dbReference type="EMBL" id="RCHS01001895">
    <property type="protein sequence ID" value="RMX50803.1"/>
    <property type="molecule type" value="Genomic_DNA"/>
</dbReference>
<dbReference type="Gene3D" id="3.90.530.10">
    <property type="entry name" value="XPA C-terminal domain"/>
    <property type="match status" value="1"/>
</dbReference>
<dbReference type="AlphaFoldDB" id="A0A3M6UAV7"/>
<evidence type="ECO:0000313" key="6">
    <source>
        <dbReference type="Proteomes" id="UP000275408"/>
    </source>
</evidence>
<comment type="caution">
    <text evidence="5">The sequence shown here is derived from an EMBL/GenBank/DDBJ whole genome shotgun (WGS) entry which is preliminary data.</text>
</comment>
<evidence type="ECO:0000256" key="2">
    <source>
        <dbReference type="ARBA" id="ARBA00022833"/>
    </source>
</evidence>
<dbReference type="InterPro" id="IPR009061">
    <property type="entry name" value="DNA-bd_dom_put_sf"/>
</dbReference>
<keyword evidence="3" id="KW-0539">Nucleus</keyword>
<comment type="subcellular location">
    <subcellularLocation>
        <location evidence="1">Nucleus</location>
    </subcellularLocation>
</comment>
<evidence type="ECO:0000256" key="4">
    <source>
        <dbReference type="SAM" id="MobiDB-lite"/>
    </source>
</evidence>
<feature type="region of interest" description="Disordered" evidence="4">
    <location>
        <begin position="115"/>
        <end position="140"/>
    </location>
</feature>
<dbReference type="InterPro" id="IPR037129">
    <property type="entry name" value="XPA_sf"/>
</dbReference>
<feature type="region of interest" description="Disordered" evidence="4">
    <location>
        <begin position="207"/>
        <end position="232"/>
    </location>
</feature>
<name>A0A3M6UAV7_POCDA</name>
<keyword evidence="2" id="KW-0862">Zinc</keyword>
<evidence type="ECO:0000256" key="3">
    <source>
        <dbReference type="ARBA" id="ARBA00023242"/>
    </source>
</evidence>
<dbReference type="OrthoDB" id="5956793at2759"/>
<feature type="compositionally biased region" description="Acidic residues" evidence="4">
    <location>
        <begin position="218"/>
        <end position="228"/>
    </location>
</feature>
<evidence type="ECO:0000256" key="1">
    <source>
        <dbReference type="ARBA" id="ARBA00004123"/>
    </source>
</evidence>
<dbReference type="CDD" id="cd21075">
    <property type="entry name" value="DBD_XPA-like"/>
    <property type="match status" value="1"/>
</dbReference>